<dbReference type="GO" id="GO:0030288">
    <property type="term" value="C:outer membrane-bounded periplasmic space"/>
    <property type="evidence" value="ECO:0007669"/>
    <property type="project" value="TreeGrafter"/>
</dbReference>
<dbReference type="EMBL" id="JACHGZ010000008">
    <property type="protein sequence ID" value="MBB5148673.1"/>
    <property type="molecule type" value="Genomic_DNA"/>
</dbReference>
<dbReference type="RefSeq" id="WP_168412180.1">
    <property type="nucleotide sequence ID" value="NZ_JAAXPW010000008.1"/>
</dbReference>
<dbReference type="PANTHER" id="PTHR30404:SF8">
    <property type="entry name" value="AUTOLYSIN PH-RELATED"/>
    <property type="match status" value="1"/>
</dbReference>
<evidence type="ECO:0000259" key="1">
    <source>
        <dbReference type="SMART" id="SM00646"/>
    </source>
</evidence>
<organism evidence="2 3">
    <name type="scientific">Ureibacillus thermosphaericus</name>
    <dbReference type="NCBI Taxonomy" id="51173"/>
    <lineage>
        <taxon>Bacteria</taxon>
        <taxon>Bacillati</taxon>
        <taxon>Bacillota</taxon>
        <taxon>Bacilli</taxon>
        <taxon>Bacillales</taxon>
        <taxon>Caryophanaceae</taxon>
        <taxon>Ureibacillus</taxon>
    </lineage>
</organism>
<dbReference type="Gene3D" id="3.40.630.40">
    <property type="entry name" value="Zn-dependent exopeptidases"/>
    <property type="match status" value="1"/>
</dbReference>
<keyword evidence="2" id="KW-0378">Hydrolase</keyword>
<dbReference type="GO" id="GO:0009253">
    <property type="term" value="P:peptidoglycan catabolic process"/>
    <property type="evidence" value="ECO:0007669"/>
    <property type="project" value="InterPro"/>
</dbReference>
<dbReference type="Proteomes" id="UP000557217">
    <property type="component" value="Unassembled WGS sequence"/>
</dbReference>
<dbReference type="GO" id="GO:0008745">
    <property type="term" value="F:N-acetylmuramoyl-L-alanine amidase activity"/>
    <property type="evidence" value="ECO:0007669"/>
    <property type="project" value="UniProtKB-EC"/>
</dbReference>
<dbReference type="EC" id="3.5.1.28" evidence="2"/>
<reference evidence="2 3" key="1">
    <citation type="submission" date="2020-08" db="EMBL/GenBank/DDBJ databases">
        <title>Genomic Encyclopedia of Type Strains, Phase IV (KMG-IV): sequencing the most valuable type-strain genomes for metagenomic binning, comparative biology and taxonomic classification.</title>
        <authorList>
            <person name="Goeker M."/>
        </authorList>
    </citation>
    <scope>NUCLEOTIDE SEQUENCE [LARGE SCALE GENOMIC DNA]</scope>
    <source>
        <strain evidence="2 3">DSM 10633</strain>
    </source>
</reference>
<dbReference type="SMART" id="SM00646">
    <property type="entry name" value="Ami_3"/>
    <property type="match status" value="1"/>
</dbReference>
<dbReference type="InterPro" id="IPR002508">
    <property type="entry name" value="MurNAc-LAA_cat"/>
</dbReference>
<accession>A0A840PRP5</accession>
<dbReference type="CDD" id="cd02696">
    <property type="entry name" value="MurNAc-LAA"/>
    <property type="match status" value="1"/>
</dbReference>
<proteinExistence type="predicted"/>
<dbReference type="SUPFAM" id="SSF53187">
    <property type="entry name" value="Zn-dependent exopeptidases"/>
    <property type="match status" value="1"/>
</dbReference>
<dbReference type="Pfam" id="PF01520">
    <property type="entry name" value="Amidase_3"/>
    <property type="match status" value="1"/>
</dbReference>
<dbReference type="PANTHER" id="PTHR30404">
    <property type="entry name" value="N-ACETYLMURAMOYL-L-ALANINE AMIDASE"/>
    <property type="match status" value="1"/>
</dbReference>
<evidence type="ECO:0000313" key="3">
    <source>
        <dbReference type="Proteomes" id="UP000557217"/>
    </source>
</evidence>
<dbReference type="InterPro" id="IPR050695">
    <property type="entry name" value="N-acetylmuramoyl_amidase_3"/>
</dbReference>
<dbReference type="AlphaFoldDB" id="A0A840PRP5"/>
<name>A0A840PRP5_URETH</name>
<sequence>MITISPGHWAVGTGARDLIDEVTEARKVVKRVIEILRSSGITVNHVEDNTSKNQQQNLNYLVTQHNKTNRKLDVSVHFNSATRTDKGLGVEVLYYDQKELAAKVSKAISDVSGLINRGAKERKELAFLRNTNKPAILIEVCFVNSTVDVSIYRRDFEKICRSIAEKLAEYVGHHLKSSSTVVDGKKEELYMLTETARNEARELIRKACKQGIFNAAYHTEERIKSYTDSQLISYAIIYLNRTA</sequence>
<gene>
    <name evidence="2" type="ORF">HNR36_001059</name>
</gene>
<evidence type="ECO:0000313" key="2">
    <source>
        <dbReference type="EMBL" id="MBB5148673.1"/>
    </source>
</evidence>
<keyword evidence="3" id="KW-1185">Reference proteome</keyword>
<protein>
    <submittedName>
        <fullName evidence="2">N-acetylmuramoyl-L-alanine amidase</fullName>
        <ecNumber evidence="2">3.5.1.28</ecNumber>
    </submittedName>
</protein>
<comment type="caution">
    <text evidence="2">The sequence shown here is derived from an EMBL/GenBank/DDBJ whole genome shotgun (WGS) entry which is preliminary data.</text>
</comment>
<feature type="domain" description="MurNAc-LAA" evidence="1">
    <location>
        <begin position="62"/>
        <end position="168"/>
    </location>
</feature>